<accession>A0A1M6TZG9</accession>
<evidence type="ECO:0000259" key="3">
    <source>
        <dbReference type="PROSITE" id="PS50977"/>
    </source>
</evidence>
<evidence type="ECO:0000313" key="4">
    <source>
        <dbReference type="EMBL" id="SHK62432.1"/>
    </source>
</evidence>
<dbReference type="PRINTS" id="PR00455">
    <property type="entry name" value="HTHTETR"/>
</dbReference>
<dbReference type="GO" id="GO:0006355">
    <property type="term" value="P:regulation of DNA-templated transcription"/>
    <property type="evidence" value="ECO:0007669"/>
    <property type="project" value="UniProtKB-ARBA"/>
</dbReference>
<dbReference type="STRING" id="1121950.SAMN02745243_03363"/>
<dbReference type="Proteomes" id="UP000184301">
    <property type="component" value="Unassembled WGS sequence"/>
</dbReference>
<keyword evidence="1 2" id="KW-0238">DNA-binding</keyword>
<evidence type="ECO:0000313" key="5">
    <source>
        <dbReference type="Proteomes" id="UP000184301"/>
    </source>
</evidence>
<dbReference type="InterPro" id="IPR050109">
    <property type="entry name" value="HTH-type_TetR-like_transc_reg"/>
</dbReference>
<dbReference type="SUPFAM" id="SSF48498">
    <property type="entry name" value="Tetracyclin repressor-like, C-terminal domain"/>
    <property type="match status" value="1"/>
</dbReference>
<dbReference type="InterPro" id="IPR036271">
    <property type="entry name" value="Tet_transcr_reg_TetR-rel_C_sf"/>
</dbReference>
<dbReference type="SUPFAM" id="SSF46689">
    <property type="entry name" value="Homeodomain-like"/>
    <property type="match status" value="1"/>
</dbReference>
<dbReference type="PANTHER" id="PTHR30328">
    <property type="entry name" value="TRANSCRIPTIONAL REPRESSOR"/>
    <property type="match status" value="1"/>
</dbReference>
<dbReference type="Pfam" id="PF00440">
    <property type="entry name" value="TetR_N"/>
    <property type="match status" value="1"/>
</dbReference>
<evidence type="ECO:0000256" key="1">
    <source>
        <dbReference type="ARBA" id="ARBA00023125"/>
    </source>
</evidence>
<dbReference type="InterPro" id="IPR001647">
    <property type="entry name" value="HTH_TetR"/>
</dbReference>
<dbReference type="RefSeq" id="WP_073112613.1">
    <property type="nucleotide sequence ID" value="NZ_FQZY01000065.1"/>
</dbReference>
<proteinExistence type="predicted"/>
<dbReference type="AlphaFoldDB" id="A0A1M6TZG9"/>
<dbReference type="OrthoDB" id="9780939at2"/>
<feature type="domain" description="HTH tetR-type" evidence="3">
    <location>
        <begin position="10"/>
        <end position="70"/>
    </location>
</feature>
<gene>
    <name evidence="4" type="ORF">SAMN02745243_03363</name>
</gene>
<dbReference type="GO" id="GO:0003677">
    <property type="term" value="F:DNA binding"/>
    <property type="evidence" value="ECO:0007669"/>
    <property type="project" value="UniProtKB-UniRule"/>
</dbReference>
<keyword evidence="5" id="KW-1185">Reference proteome</keyword>
<dbReference type="EMBL" id="FQZY01000065">
    <property type="protein sequence ID" value="SHK62432.1"/>
    <property type="molecule type" value="Genomic_DNA"/>
</dbReference>
<sequence length="212" mass="25659">MNEKFYTLPEEKQQSILNSAMEVFALNEYKRASTDLIAAKAGVSKGLLFYYFHNKKELYLYLYNYVVDIVKAQVVDRRFKEIIDFYELLRYSATEKVKLLEKNPYILEFAIKTFYSEKEDVSEDLQKMTITQTKAMYKEYFEHLDLYKFKDEADPLYIYKMLVWMADGYMHDLKMCGRVIELEDMMAQFEIWMSMLKKLTYKEEYLNENHRN</sequence>
<name>A0A1M6TZG9_9FIRM</name>
<evidence type="ECO:0000256" key="2">
    <source>
        <dbReference type="PROSITE-ProRule" id="PRU00335"/>
    </source>
</evidence>
<reference evidence="4 5" key="1">
    <citation type="submission" date="2016-11" db="EMBL/GenBank/DDBJ databases">
        <authorList>
            <person name="Jaros S."/>
            <person name="Januszkiewicz K."/>
            <person name="Wedrychowicz H."/>
        </authorList>
    </citation>
    <scope>NUCLEOTIDE SEQUENCE [LARGE SCALE GENOMIC DNA]</scope>
    <source>
        <strain evidence="4 5">DSM 15480</strain>
    </source>
</reference>
<protein>
    <submittedName>
        <fullName evidence="4">Transcriptional regulator, TetR family</fullName>
    </submittedName>
</protein>
<dbReference type="PROSITE" id="PS50977">
    <property type="entry name" value="HTH_TETR_2"/>
    <property type="match status" value="1"/>
</dbReference>
<dbReference type="Gene3D" id="1.10.357.10">
    <property type="entry name" value="Tetracycline Repressor, domain 2"/>
    <property type="match status" value="1"/>
</dbReference>
<feature type="DNA-binding region" description="H-T-H motif" evidence="2">
    <location>
        <begin position="33"/>
        <end position="52"/>
    </location>
</feature>
<organism evidence="4 5">
    <name type="scientific">Hespellia stercorisuis DSM 15480</name>
    <dbReference type="NCBI Taxonomy" id="1121950"/>
    <lineage>
        <taxon>Bacteria</taxon>
        <taxon>Bacillati</taxon>
        <taxon>Bacillota</taxon>
        <taxon>Clostridia</taxon>
        <taxon>Lachnospirales</taxon>
        <taxon>Lachnospiraceae</taxon>
        <taxon>Hespellia</taxon>
    </lineage>
</organism>
<dbReference type="PANTHER" id="PTHR30328:SF54">
    <property type="entry name" value="HTH-TYPE TRANSCRIPTIONAL REPRESSOR SCO4008"/>
    <property type="match status" value="1"/>
</dbReference>
<dbReference type="InterPro" id="IPR009057">
    <property type="entry name" value="Homeodomain-like_sf"/>
</dbReference>
<dbReference type="Gene3D" id="1.10.10.60">
    <property type="entry name" value="Homeodomain-like"/>
    <property type="match status" value="1"/>
</dbReference>